<dbReference type="Proteomes" id="UP000738325">
    <property type="component" value="Unassembled WGS sequence"/>
</dbReference>
<sequence length="151" mass="17428">MDDSIQQKIARYESFVNEGLRKDLQDALDARDAIYDQISEYLKLAKDIEVIKDNGLKEMKTQVDLGSNFYVQAKIPDTEYIYVNVGFGFHAQLTLDEALTFIPKKEAYLQKKAEKYTEKAAQIRAHIKIVLEAMAEIMKLNIEPPRRNLDL</sequence>
<dbReference type="PANTHER" id="PTHR13345:SF9">
    <property type="entry name" value="PROTEIN UXT"/>
    <property type="match status" value="1"/>
</dbReference>
<gene>
    <name evidence="2" type="ORF">BGZ99_000022</name>
</gene>
<dbReference type="InterPro" id="IPR004127">
    <property type="entry name" value="Prefoldin_subunit_alpha"/>
</dbReference>
<dbReference type="GO" id="GO:0016592">
    <property type="term" value="C:mediator complex"/>
    <property type="evidence" value="ECO:0007669"/>
    <property type="project" value="TreeGrafter"/>
</dbReference>
<dbReference type="EMBL" id="JAAAIP010000001">
    <property type="protein sequence ID" value="KAG0330551.1"/>
    <property type="molecule type" value="Genomic_DNA"/>
</dbReference>
<protein>
    <recommendedName>
        <fullName evidence="4">Protein UXT</fullName>
    </recommendedName>
</protein>
<dbReference type="AlphaFoldDB" id="A0A9P6RV92"/>
<organism evidence="2 3">
    <name type="scientific">Dissophora globulifera</name>
    <dbReference type="NCBI Taxonomy" id="979702"/>
    <lineage>
        <taxon>Eukaryota</taxon>
        <taxon>Fungi</taxon>
        <taxon>Fungi incertae sedis</taxon>
        <taxon>Mucoromycota</taxon>
        <taxon>Mortierellomycotina</taxon>
        <taxon>Mortierellomycetes</taxon>
        <taxon>Mortierellales</taxon>
        <taxon>Mortierellaceae</taxon>
        <taxon>Dissophora</taxon>
    </lineage>
</organism>
<name>A0A9P6RV92_9FUNG</name>
<dbReference type="Pfam" id="PF02996">
    <property type="entry name" value="Prefoldin"/>
    <property type="match status" value="1"/>
</dbReference>
<accession>A0A9P6RV92</accession>
<dbReference type="PANTHER" id="PTHR13345">
    <property type="entry name" value="MEDIATOR OF RNA POLYMERASE II TRANSCRIPTION SUBUNIT 10"/>
    <property type="match status" value="1"/>
</dbReference>
<dbReference type="InterPro" id="IPR003994">
    <property type="entry name" value="UXT"/>
</dbReference>
<dbReference type="NCBIfam" id="TIGR00293">
    <property type="entry name" value="prefoldin subunit alpha"/>
    <property type="match status" value="1"/>
</dbReference>
<keyword evidence="3" id="KW-1185">Reference proteome</keyword>
<reference evidence="2" key="1">
    <citation type="journal article" date="2020" name="Fungal Divers.">
        <title>Resolving the Mortierellaceae phylogeny through synthesis of multi-gene phylogenetics and phylogenomics.</title>
        <authorList>
            <person name="Vandepol N."/>
            <person name="Liber J."/>
            <person name="Desiro A."/>
            <person name="Na H."/>
            <person name="Kennedy M."/>
            <person name="Barry K."/>
            <person name="Grigoriev I.V."/>
            <person name="Miller A.N."/>
            <person name="O'Donnell K."/>
            <person name="Stajich J.E."/>
            <person name="Bonito G."/>
        </authorList>
    </citation>
    <scope>NUCLEOTIDE SEQUENCE</scope>
    <source>
        <strain evidence="2">REB-010B</strain>
    </source>
</reference>
<comment type="caution">
    <text evidence="2">The sequence shown here is derived from an EMBL/GenBank/DDBJ whole genome shotgun (WGS) entry which is preliminary data.</text>
</comment>
<proteinExistence type="inferred from homology"/>
<evidence type="ECO:0000313" key="3">
    <source>
        <dbReference type="Proteomes" id="UP000738325"/>
    </source>
</evidence>
<dbReference type="InterPro" id="IPR009053">
    <property type="entry name" value="Prefoldin"/>
</dbReference>
<dbReference type="GO" id="GO:0003714">
    <property type="term" value="F:transcription corepressor activity"/>
    <property type="evidence" value="ECO:0007669"/>
    <property type="project" value="InterPro"/>
</dbReference>
<dbReference type="OrthoDB" id="433124at2759"/>
<comment type="similarity">
    <text evidence="1">Belongs to the UXT family.</text>
</comment>
<dbReference type="CDD" id="cd23158">
    <property type="entry name" value="Prefoldin_UXT"/>
    <property type="match status" value="1"/>
</dbReference>
<evidence type="ECO:0000256" key="1">
    <source>
        <dbReference type="ARBA" id="ARBA00007666"/>
    </source>
</evidence>
<dbReference type="SUPFAM" id="SSF46579">
    <property type="entry name" value="Prefoldin"/>
    <property type="match status" value="1"/>
</dbReference>
<evidence type="ECO:0008006" key="4">
    <source>
        <dbReference type="Google" id="ProtNLM"/>
    </source>
</evidence>
<dbReference type="Gene3D" id="1.10.287.370">
    <property type="match status" value="1"/>
</dbReference>
<evidence type="ECO:0000313" key="2">
    <source>
        <dbReference type="EMBL" id="KAG0330551.1"/>
    </source>
</evidence>
<dbReference type="GO" id="GO:0045944">
    <property type="term" value="P:positive regulation of transcription by RNA polymerase II"/>
    <property type="evidence" value="ECO:0007669"/>
    <property type="project" value="TreeGrafter"/>
</dbReference>
<dbReference type="PRINTS" id="PR01502">
    <property type="entry name" value="UXTPROTEIN"/>
</dbReference>
<dbReference type="GO" id="GO:0000122">
    <property type="term" value="P:negative regulation of transcription by RNA polymerase II"/>
    <property type="evidence" value="ECO:0007669"/>
    <property type="project" value="InterPro"/>
</dbReference>